<proteinExistence type="predicted"/>
<dbReference type="Pfam" id="PF03103">
    <property type="entry name" value="DUF243"/>
    <property type="match status" value="1"/>
</dbReference>
<feature type="region of interest" description="Disordered" evidence="1">
    <location>
        <begin position="145"/>
        <end position="201"/>
    </location>
</feature>
<evidence type="ECO:0000313" key="5">
    <source>
        <dbReference type="Proteomes" id="UP001642540"/>
    </source>
</evidence>
<evidence type="ECO:0000256" key="2">
    <source>
        <dbReference type="SAM" id="SignalP"/>
    </source>
</evidence>
<evidence type="ECO:0000313" key="4">
    <source>
        <dbReference type="EMBL" id="CAL8128647.1"/>
    </source>
</evidence>
<evidence type="ECO:0000259" key="3">
    <source>
        <dbReference type="Pfam" id="PF03103"/>
    </source>
</evidence>
<gene>
    <name evidence="4" type="ORF">ODALV1_LOCUS22419</name>
</gene>
<name>A0ABP1RHZ7_9HEXA</name>
<feature type="domain" description="DUF243" evidence="3">
    <location>
        <begin position="66"/>
        <end position="139"/>
    </location>
</feature>
<dbReference type="Proteomes" id="UP001642540">
    <property type="component" value="Unassembled WGS sequence"/>
</dbReference>
<dbReference type="EMBL" id="CAXLJM020000075">
    <property type="protein sequence ID" value="CAL8128647.1"/>
    <property type="molecule type" value="Genomic_DNA"/>
</dbReference>
<keyword evidence="2" id="KW-0732">Signal</keyword>
<accession>A0ABP1RHZ7</accession>
<dbReference type="InterPro" id="IPR004145">
    <property type="entry name" value="DUF243"/>
</dbReference>
<evidence type="ECO:0000256" key="1">
    <source>
        <dbReference type="SAM" id="MobiDB-lite"/>
    </source>
</evidence>
<feature type="signal peptide" evidence="2">
    <location>
        <begin position="1"/>
        <end position="16"/>
    </location>
</feature>
<comment type="caution">
    <text evidence="4">The sequence shown here is derived from an EMBL/GenBank/DDBJ whole genome shotgun (WGS) entry which is preliminary data.</text>
</comment>
<organism evidence="4 5">
    <name type="scientific">Orchesella dallaii</name>
    <dbReference type="NCBI Taxonomy" id="48710"/>
    <lineage>
        <taxon>Eukaryota</taxon>
        <taxon>Metazoa</taxon>
        <taxon>Ecdysozoa</taxon>
        <taxon>Arthropoda</taxon>
        <taxon>Hexapoda</taxon>
        <taxon>Collembola</taxon>
        <taxon>Entomobryomorpha</taxon>
        <taxon>Entomobryoidea</taxon>
        <taxon>Orchesellidae</taxon>
        <taxon>Orchesellinae</taxon>
        <taxon>Orchesella</taxon>
    </lineage>
</organism>
<feature type="chain" id="PRO_5045398090" description="DUF243 domain-containing protein" evidence="2">
    <location>
        <begin position="17"/>
        <end position="235"/>
    </location>
</feature>
<keyword evidence="5" id="KW-1185">Reference proteome</keyword>
<sequence>MKTFLILASALGVAYAGVGQLSPSEEADALNLFDRLCSGYGAEGQDIGGTLVYCKRASGEISETRNHRVNVPGQNGQSQTVFIQPPPARYQHNVEIVSDGNQGGQTKIYVLPQQASHTINPQIQQNPGTQSKPVVYFLKGGNSNSGSVRSDYGAPAPPPPQPILRESYGAPAPPPPQPILRESYGAPAQPVVRSGYGAPEPLQGYSRVARSNNEEIPANYMIYPTVVESVEKKLN</sequence>
<protein>
    <recommendedName>
        <fullName evidence="3">DUF243 domain-containing protein</fullName>
    </recommendedName>
</protein>
<reference evidence="4 5" key="1">
    <citation type="submission" date="2024-08" db="EMBL/GenBank/DDBJ databases">
        <authorList>
            <person name="Cucini C."/>
            <person name="Frati F."/>
        </authorList>
    </citation>
    <scope>NUCLEOTIDE SEQUENCE [LARGE SCALE GENOMIC DNA]</scope>
</reference>